<dbReference type="InterPro" id="IPR024983">
    <property type="entry name" value="CHAT_dom"/>
</dbReference>
<sequence length="1094" mass="119130">MSEEVDGRVQDAMGDVLRSDFALPVWTSGVDVELAKAIAEYYWCRYEAGADDVDRGIALEFDGLASRGELTWEAYDPMLNREPPPETHNEDAGAERDARWAVDATAAELVEELLPFAAEHGPDAAAANLVPRLYLHRSLEEADELAGTVAAMFMEEPRARRLGLDVAEALFSEIAAIKPDPADRSQMAANIAVVLRTRFERFGVPADIDAAIEAGRTAQVLADPYPALEAEASYVLGRALLARGVQQSSSHDLAESVAAFFQATQRAAPNNERRWMYLEGRAVALRDLALATGDLTRLDEAVEIAHIAIRFAPPDQQPGPRVNLSAALISRLDRTGSVADLDDAYDAAEQAVRAGQSPSRMQQLARVLLRRYEWRNDAEDLDSAILLYRGALDLLYEDSARHREGARDLGLAHQRRFARFGERSDLYNAIYYGAMAADPNTDSGRDRIERLADYGLELGQSLKDADDQQLAAEAIAVARRGLDAVDTGHPDRVVYLHNYVTAYLRAQPSPGTGQAELDRVISAAEESVSALSRDHSGRPRSLSLLATSLLARYDVSLDPADLAEAERACRESLDTAAADDPQLHRYVIGLASVRVREFRTNGDHEAARAAIGHSRNVVADSAVPTFLRAQIAKLWGELAADLGDWSTALEGFSAAVGLLPELVWRGLEHRERRRLLAELAGLPSQAAAAALNQGRPELAIELLETGRGVLLMSPGAEADPELAELHDQLNGLTDRREYWAGPRRRELARRWDELTARLRAAGGSKYGEFRDVAVDGPVVVVNVSRYRCDALIVTDTGLTVVPLPAIDLPEVTRHAEDFDCAIREPGRLRSRVVVLQTCDWLWETIAGPVLAALEPTRVGRLWWCLTGPMMALPLHAAGEVPDRVISSYTPTLTALVAARGRLVREWRSALIVAMPETPGLSALPHAERESEVAAGRLPAPRVLSGPDATWREVVAAMEQADVVHFACHGRQDADVPSDGRLILADDPLTVVELIRIGVVPRFAFLSACETARGDVGVPDESLHLAGALFLAGCPQVIGTVWPVSDARSVDLVAEVYDAVPAVDPASALHAAVATVRRRFPDDPMRWASHVHFGP</sequence>
<comment type="caution">
    <text evidence="2">The sequence shown here is derived from an EMBL/GenBank/DDBJ whole genome shotgun (WGS) entry which is preliminary data.</text>
</comment>
<evidence type="ECO:0000259" key="1">
    <source>
        <dbReference type="Pfam" id="PF12770"/>
    </source>
</evidence>
<proteinExistence type="predicted"/>
<keyword evidence="3" id="KW-1185">Reference proteome</keyword>
<evidence type="ECO:0000313" key="3">
    <source>
        <dbReference type="Proteomes" id="UP001500542"/>
    </source>
</evidence>
<accession>A0ABN1RR26</accession>
<organism evidence="2 3">
    <name type="scientific">Kribbella koreensis</name>
    <dbReference type="NCBI Taxonomy" id="57909"/>
    <lineage>
        <taxon>Bacteria</taxon>
        <taxon>Bacillati</taxon>
        <taxon>Actinomycetota</taxon>
        <taxon>Actinomycetes</taxon>
        <taxon>Propionibacteriales</taxon>
        <taxon>Kribbellaceae</taxon>
        <taxon>Kribbella</taxon>
    </lineage>
</organism>
<dbReference type="Proteomes" id="UP001500542">
    <property type="component" value="Unassembled WGS sequence"/>
</dbReference>
<dbReference type="EMBL" id="BAAAHK010000023">
    <property type="protein sequence ID" value="GAA0962033.1"/>
    <property type="molecule type" value="Genomic_DNA"/>
</dbReference>
<feature type="domain" description="CHAT" evidence="1">
    <location>
        <begin position="837"/>
        <end position="1093"/>
    </location>
</feature>
<reference evidence="2 3" key="1">
    <citation type="journal article" date="2019" name="Int. J. Syst. Evol. Microbiol.">
        <title>The Global Catalogue of Microorganisms (GCM) 10K type strain sequencing project: providing services to taxonomists for standard genome sequencing and annotation.</title>
        <authorList>
            <consortium name="The Broad Institute Genomics Platform"/>
            <consortium name="The Broad Institute Genome Sequencing Center for Infectious Disease"/>
            <person name="Wu L."/>
            <person name="Ma J."/>
        </authorList>
    </citation>
    <scope>NUCLEOTIDE SEQUENCE [LARGE SCALE GENOMIC DNA]</scope>
    <source>
        <strain evidence="2 3">JCM 10977</strain>
    </source>
</reference>
<dbReference type="Pfam" id="PF12770">
    <property type="entry name" value="CHAT"/>
    <property type="match status" value="1"/>
</dbReference>
<name>A0ABN1RR26_9ACTN</name>
<gene>
    <name evidence="2" type="ORF">GCM10009554_79280</name>
</gene>
<evidence type="ECO:0000313" key="2">
    <source>
        <dbReference type="EMBL" id="GAA0962033.1"/>
    </source>
</evidence>
<protein>
    <submittedName>
        <fullName evidence="2">CHAT domain-containing protein</fullName>
    </submittedName>
</protein>